<dbReference type="Proteomes" id="UP000824533">
    <property type="component" value="Linkage Group LG09"/>
</dbReference>
<proteinExistence type="predicted"/>
<evidence type="ECO:0000313" key="2">
    <source>
        <dbReference type="Proteomes" id="UP000824533"/>
    </source>
</evidence>
<dbReference type="EMBL" id="CM034395">
    <property type="protein sequence ID" value="KAJ0178575.1"/>
    <property type="molecule type" value="Genomic_DNA"/>
</dbReference>
<evidence type="ECO:0000313" key="1">
    <source>
        <dbReference type="EMBL" id="KAJ0178575.1"/>
    </source>
</evidence>
<name>A0ACC1D3X8_9NEOP</name>
<gene>
    <name evidence="1" type="ORF">K1T71_005350</name>
</gene>
<keyword evidence="2" id="KW-1185">Reference proteome</keyword>
<sequence>MLRLGKKHVEVAASFASSALGFGGAAFLGLLYMTDWKVFVTNIPFYGSKFPKEEEEK</sequence>
<accession>A0ACC1D3X8</accession>
<comment type="caution">
    <text evidence="1">The sequence shown here is derived from an EMBL/GenBank/DDBJ whole genome shotgun (WGS) entry which is preliminary data.</text>
</comment>
<reference evidence="1 2" key="1">
    <citation type="journal article" date="2021" name="Front. Genet.">
        <title>Chromosome-Level Genome Assembly Reveals Significant Gene Expansion in the Toll and IMD Signaling Pathways of Dendrolimus kikuchii.</title>
        <authorList>
            <person name="Zhou J."/>
            <person name="Wu P."/>
            <person name="Xiong Z."/>
            <person name="Liu N."/>
            <person name="Zhao N."/>
            <person name="Ji M."/>
            <person name="Qiu Y."/>
            <person name="Yang B."/>
        </authorList>
    </citation>
    <scope>NUCLEOTIDE SEQUENCE [LARGE SCALE GENOMIC DNA]</scope>
    <source>
        <strain evidence="1">Ann1</strain>
    </source>
</reference>
<protein>
    <submittedName>
        <fullName evidence="1">Uncharacterized protein</fullName>
    </submittedName>
</protein>
<organism evidence="1 2">
    <name type="scientific">Dendrolimus kikuchii</name>
    <dbReference type="NCBI Taxonomy" id="765133"/>
    <lineage>
        <taxon>Eukaryota</taxon>
        <taxon>Metazoa</taxon>
        <taxon>Ecdysozoa</taxon>
        <taxon>Arthropoda</taxon>
        <taxon>Hexapoda</taxon>
        <taxon>Insecta</taxon>
        <taxon>Pterygota</taxon>
        <taxon>Neoptera</taxon>
        <taxon>Endopterygota</taxon>
        <taxon>Lepidoptera</taxon>
        <taxon>Glossata</taxon>
        <taxon>Ditrysia</taxon>
        <taxon>Bombycoidea</taxon>
        <taxon>Lasiocampidae</taxon>
        <taxon>Dendrolimus</taxon>
    </lineage>
</organism>